<feature type="compositionally biased region" description="Basic residues" evidence="1">
    <location>
        <begin position="28"/>
        <end position="63"/>
    </location>
</feature>
<feature type="compositionally biased region" description="Low complexity" evidence="1">
    <location>
        <begin position="284"/>
        <end position="296"/>
    </location>
</feature>
<sequence length="395" mass="43703">ASGPARPRPGHLRHRHHRVRDHGTAPAGRRRPRRPHQRRRPPRLRLRRGRRRRRAPARRRHRQAAAAAGAHGPHGRVRGRQHRLGARPRYDLAAGGPLPHRPAARRVLRARVGHRGGHGRPGAARHGRLARVPRPDRRQRRRRAAGDAARAGRRLAGHVRARRGPRRRRAGRGRRVRRRGRAHRGRARRPAHRGRDAAPPAGRAVAARGGLRLRRHVRLLQLRHPDAHRGRWLLGGDGHRAARGGRSGHDRGLAARRARGRPRPAGHPVHLPRRAGRGAGQLRGDGAPPGARGALAVRCGHVLAGPGPGDPDAHPRPRGRGADDGVGGDPVGVEHRELARRLVGRDGHRRRAGLPRRRAGRRGARHRRPRGPRPLRRPRGPRPPPGGGPDPGRRL</sequence>
<feature type="compositionally biased region" description="Basic residues" evidence="1">
    <location>
        <begin position="151"/>
        <end position="192"/>
    </location>
</feature>
<feature type="region of interest" description="Disordered" evidence="1">
    <location>
        <begin position="1"/>
        <end position="101"/>
    </location>
</feature>
<evidence type="ECO:0000313" key="2">
    <source>
        <dbReference type="EMBL" id="CAA9262269.1"/>
    </source>
</evidence>
<feature type="compositionally biased region" description="Basic residues" evidence="1">
    <location>
        <begin position="8"/>
        <end position="20"/>
    </location>
</feature>
<feature type="compositionally biased region" description="Basic residues" evidence="1">
    <location>
        <begin position="113"/>
        <end position="143"/>
    </location>
</feature>
<name>A0A6J4IVX9_9PSEU</name>
<feature type="compositionally biased region" description="Basic residues" evidence="1">
    <location>
        <begin position="347"/>
        <end position="380"/>
    </location>
</feature>
<proteinExistence type="predicted"/>
<feature type="compositionally biased region" description="Basic and acidic residues" evidence="1">
    <location>
        <begin position="332"/>
        <end position="346"/>
    </location>
</feature>
<dbReference type="AlphaFoldDB" id="A0A6J4IVX9"/>
<feature type="region of interest" description="Disordered" evidence="1">
    <location>
        <begin position="236"/>
        <end position="395"/>
    </location>
</feature>
<reference evidence="2" key="1">
    <citation type="submission" date="2020-02" db="EMBL/GenBank/DDBJ databases">
        <authorList>
            <person name="Meier V. D."/>
        </authorList>
    </citation>
    <scope>NUCLEOTIDE SEQUENCE</scope>
    <source>
        <strain evidence="2">AVDCRST_MAG54</strain>
    </source>
</reference>
<gene>
    <name evidence="2" type="ORF">AVDCRST_MAG54-2545</name>
</gene>
<evidence type="ECO:0000256" key="1">
    <source>
        <dbReference type="SAM" id="MobiDB-lite"/>
    </source>
</evidence>
<dbReference type="EMBL" id="CADCTH010000326">
    <property type="protein sequence ID" value="CAA9262269.1"/>
    <property type="molecule type" value="Genomic_DNA"/>
</dbReference>
<feature type="non-terminal residue" evidence="2">
    <location>
        <position position="1"/>
    </location>
</feature>
<feature type="non-terminal residue" evidence="2">
    <location>
        <position position="395"/>
    </location>
</feature>
<feature type="region of interest" description="Disordered" evidence="1">
    <location>
        <begin position="113"/>
        <end position="208"/>
    </location>
</feature>
<feature type="compositionally biased region" description="Basic residues" evidence="1">
    <location>
        <begin position="254"/>
        <end position="276"/>
    </location>
</feature>
<feature type="compositionally biased region" description="Basic residues" evidence="1">
    <location>
        <begin position="73"/>
        <end position="86"/>
    </location>
</feature>
<organism evidence="2">
    <name type="scientific">uncultured Actinomycetospora sp</name>
    <dbReference type="NCBI Taxonomy" id="1135996"/>
    <lineage>
        <taxon>Bacteria</taxon>
        <taxon>Bacillati</taxon>
        <taxon>Actinomycetota</taxon>
        <taxon>Actinomycetes</taxon>
        <taxon>Pseudonocardiales</taxon>
        <taxon>Pseudonocardiaceae</taxon>
        <taxon>Actinomycetospora</taxon>
        <taxon>environmental samples</taxon>
    </lineage>
</organism>
<protein>
    <submittedName>
        <fullName evidence="2">Uncharacterized MFS-type transporter</fullName>
    </submittedName>
</protein>
<accession>A0A6J4IVX9</accession>
<feature type="compositionally biased region" description="Low complexity" evidence="1">
    <location>
        <begin position="197"/>
        <end position="208"/>
    </location>
</feature>
<feature type="compositionally biased region" description="Basic and acidic residues" evidence="1">
    <location>
        <begin position="311"/>
        <end position="323"/>
    </location>
</feature>